<evidence type="ECO:0000256" key="1">
    <source>
        <dbReference type="SAM" id="MobiDB-lite"/>
    </source>
</evidence>
<dbReference type="AlphaFoldDB" id="A0A2U8W7R6"/>
<sequence>MTSERVKTANRQNAQASNGPRTAAGKQRASQNARSHGPTAARLDATADAEVARLFNRIASEHASDPEIADAARTLAEAQVSLARIMSVKARWIREEMETGNGCVISDGPLPAYPSGALLQKLECLRPSGRATVHP</sequence>
<organism evidence="2 3">
    <name type="scientific">Methylobacterium durans</name>
    <dbReference type="NCBI Taxonomy" id="2202825"/>
    <lineage>
        <taxon>Bacteria</taxon>
        <taxon>Pseudomonadati</taxon>
        <taxon>Pseudomonadota</taxon>
        <taxon>Alphaproteobacteria</taxon>
        <taxon>Hyphomicrobiales</taxon>
        <taxon>Methylobacteriaceae</taxon>
        <taxon>Methylobacterium</taxon>
    </lineage>
</organism>
<feature type="compositionally biased region" description="Polar residues" evidence="1">
    <location>
        <begin position="8"/>
        <end position="20"/>
    </location>
</feature>
<proteinExistence type="predicted"/>
<dbReference type="Proteomes" id="UP000245926">
    <property type="component" value="Chromosome"/>
</dbReference>
<dbReference type="OrthoDB" id="8256497at2"/>
<dbReference type="EMBL" id="CP029550">
    <property type="protein sequence ID" value="AWN41422.1"/>
    <property type="molecule type" value="Genomic_DNA"/>
</dbReference>
<evidence type="ECO:0000313" key="3">
    <source>
        <dbReference type="Proteomes" id="UP000245926"/>
    </source>
</evidence>
<gene>
    <name evidence="2" type="ORF">DK389_13980</name>
</gene>
<keyword evidence="3" id="KW-1185">Reference proteome</keyword>
<feature type="region of interest" description="Disordered" evidence="1">
    <location>
        <begin position="1"/>
        <end position="43"/>
    </location>
</feature>
<dbReference type="RefSeq" id="WP_109890425.1">
    <property type="nucleotide sequence ID" value="NZ_CP029550.1"/>
</dbReference>
<accession>A0A2U8W7R6</accession>
<name>A0A2U8W7R6_9HYPH</name>
<evidence type="ECO:0000313" key="2">
    <source>
        <dbReference type="EMBL" id="AWN41422.1"/>
    </source>
</evidence>
<dbReference type="KEGG" id="mets:DK389_13980"/>
<protein>
    <submittedName>
        <fullName evidence="2">Uncharacterized protein</fullName>
    </submittedName>
</protein>
<reference evidence="3" key="1">
    <citation type="submission" date="2018-05" db="EMBL/GenBank/DDBJ databases">
        <title>Complete Genome Sequence of Methylobacterium sp. 17SD2-17.</title>
        <authorList>
            <person name="Srinivasan S."/>
        </authorList>
    </citation>
    <scope>NUCLEOTIDE SEQUENCE [LARGE SCALE GENOMIC DNA]</scope>
    <source>
        <strain evidence="3">17SD2-17</strain>
    </source>
</reference>